<gene>
    <name evidence="1" type="ORF">Syun_019273</name>
</gene>
<keyword evidence="2" id="KW-1185">Reference proteome</keyword>
<comment type="caution">
    <text evidence="1">The sequence shown here is derived from an EMBL/GenBank/DDBJ whole genome shotgun (WGS) entry which is preliminary data.</text>
</comment>
<evidence type="ECO:0000313" key="2">
    <source>
        <dbReference type="Proteomes" id="UP001420932"/>
    </source>
</evidence>
<organism evidence="1 2">
    <name type="scientific">Stephania yunnanensis</name>
    <dbReference type="NCBI Taxonomy" id="152371"/>
    <lineage>
        <taxon>Eukaryota</taxon>
        <taxon>Viridiplantae</taxon>
        <taxon>Streptophyta</taxon>
        <taxon>Embryophyta</taxon>
        <taxon>Tracheophyta</taxon>
        <taxon>Spermatophyta</taxon>
        <taxon>Magnoliopsida</taxon>
        <taxon>Ranunculales</taxon>
        <taxon>Menispermaceae</taxon>
        <taxon>Menispermoideae</taxon>
        <taxon>Cissampelideae</taxon>
        <taxon>Stephania</taxon>
    </lineage>
</organism>
<dbReference type="Proteomes" id="UP001420932">
    <property type="component" value="Unassembled WGS sequence"/>
</dbReference>
<dbReference type="AlphaFoldDB" id="A0AAP0ITU0"/>
<evidence type="ECO:0000313" key="1">
    <source>
        <dbReference type="EMBL" id="KAK9121656.1"/>
    </source>
</evidence>
<protein>
    <submittedName>
        <fullName evidence="1">Uncharacterized protein</fullName>
    </submittedName>
</protein>
<accession>A0AAP0ITU0</accession>
<proteinExistence type="predicted"/>
<sequence>MHKAILNDVGRVQKALARRKEGEKLTDVVQQKWRNGGAVELYTRQRDGKRMVPSLLC</sequence>
<name>A0AAP0ITU0_9MAGN</name>
<dbReference type="EMBL" id="JBBNAF010000008">
    <property type="protein sequence ID" value="KAK9121656.1"/>
    <property type="molecule type" value="Genomic_DNA"/>
</dbReference>
<reference evidence="1 2" key="1">
    <citation type="submission" date="2024-01" db="EMBL/GenBank/DDBJ databases">
        <title>Genome assemblies of Stephania.</title>
        <authorList>
            <person name="Yang L."/>
        </authorList>
    </citation>
    <scope>NUCLEOTIDE SEQUENCE [LARGE SCALE GENOMIC DNA]</scope>
    <source>
        <strain evidence="1">YNDBR</strain>
        <tissue evidence="1">Leaf</tissue>
    </source>
</reference>